<dbReference type="Proteomes" id="UP001438707">
    <property type="component" value="Unassembled WGS sequence"/>
</dbReference>
<dbReference type="InterPro" id="IPR003595">
    <property type="entry name" value="Tyr_Pase_cat"/>
</dbReference>
<dbReference type="SMART" id="SM00404">
    <property type="entry name" value="PTPc_motif"/>
    <property type="match status" value="1"/>
</dbReference>
<evidence type="ECO:0008006" key="6">
    <source>
        <dbReference type="Google" id="ProtNLM"/>
    </source>
</evidence>
<name>A0AAW1RKY7_9CHLO</name>
<accession>A0AAW1RKY7</accession>
<dbReference type="AlphaFoldDB" id="A0AAW1RKY7"/>
<feature type="region of interest" description="Disordered" evidence="1">
    <location>
        <begin position="1"/>
        <end position="50"/>
    </location>
</feature>
<protein>
    <recommendedName>
        <fullName evidence="6">Protein tyrosine phosphatase</fullName>
    </recommendedName>
</protein>
<sequence length="345" mass="39179">MGFDEGGWAEVARKPSRPQPKAAGQENTAPRTQAPDPRRQKGPSTPSLKKALDEVCSKLDKRAWGKDWEKIQLKAGANRPYDVAELPENQPKNRYYDVLPFDYNRVLLHPKDYINASLVKAKDEEIQHGNAWHFIAAQGPLEETAADFWRMIMEQYTKQIVMLTRTEEQNTRGEVVEKCCCYFPVAVGDSQLHGSLTVKLLSIAQPNADLVIRRFSITNAQINDTWEVDHFQFISWPDQGATTKGNGTLLDLIRRLESTGAVEMAKREPPVIHCNTGIGRTGVFIALAVILRRLAQMPPNYTPNGMDIVCMRDVLIELRRQRMGLISNIRQYAMLHEAVRDWLRS</sequence>
<dbReference type="PRINTS" id="PR00700">
    <property type="entry name" value="PRTYPHPHTASE"/>
</dbReference>
<dbReference type="Gene3D" id="3.90.190.10">
    <property type="entry name" value="Protein tyrosine phosphatase superfamily"/>
    <property type="match status" value="1"/>
</dbReference>
<comment type="caution">
    <text evidence="4">The sequence shown here is derived from an EMBL/GenBank/DDBJ whole genome shotgun (WGS) entry which is preliminary data.</text>
</comment>
<dbReference type="PROSITE" id="PS50055">
    <property type="entry name" value="TYR_PHOSPHATASE_PTP"/>
    <property type="match status" value="1"/>
</dbReference>
<gene>
    <name evidence="4" type="ORF">WJX74_002131</name>
</gene>
<feature type="domain" description="Tyrosine-protein phosphatase" evidence="2">
    <location>
        <begin position="64"/>
        <end position="342"/>
    </location>
</feature>
<evidence type="ECO:0000256" key="1">
    <source>
        <dbReference type="SAM" id="MobiDB-lite"/>
    </source>
</evidence>
<proteinExistence type="predicted"/>
<dbReference type="PANTHER" id="PTHR19134:SF449">
    <property type="entry name" value="TYROSINE-PROTEIN PHOSPHATASE 1"/>
    <property type="match status" value="1"/>
</dbReference>
<dbReference type="EMBL" id="JALJOS010000009">
    <property type="protein sequence ID" value="KAK9834454.1"/>
    <property type="molecule type" value="Genomic_DNA"/>
</dbReference>
<organism evidence="4 5">
    <name type="scientific">Apatococcus lobatus</name>
    <dbReference type="NCBI Taxonomy" id="904363"/>
    <lineage>
        <taxon>Eukaryota</taxon>
        <taxon>Viridiplantae</taxon>
        <taxon>Chlorophyta</taxon>
        <taxon>core chlorophytes</taxon>
        <taxon>Trebouxiophyceae</taxon>
        <taxon>Chlorellales</taxon>
        <taxon>Chlorellaceae</taxon>
        <taxon>Apatococcus</taxon>
    </lineage>
</organism>
<evidence type="ECO:0000259" key="2">
    <source>
        <dbReference type="PROSITE" id="PS50055"/>
    </source>
</evidence>
<dbReference type="PROSITE" id="PS50056">
    <property type="entry name" value="TYR_PHOSPHATASE_2"/>
    <property type="match status" value="1"/>
</dbReference>
<reference evidence="4 5" key="1">
    <citation type="journal article" date="2024" name="Nat. Commun.">
        <title>Phylogenomics reveals the evolutionary origins of lichenization in chlorophyte algae.</title>
        <authorList>
            <person name="Puginier C."/>
            <person name="Libourel C."/>
            <person name="Otte J."/>
            <person name="Skaloud P."/>
            <person name="Haon M."/>
            <person name="Grisel S."/>
            <person name="Petersen M."/>
            <person name="Berrin J.G."/>
            <person name="Delaux P.M."/>
            <person name="Dal Grande F."/>
            <person name="Keller J."/>
        </authorList>
    </citation>
    <scope>NUCLEOTIDE SEQUENCE [LARGE SCALE GENOMIC DNA]</scope>
    <source>
        <strain evidence="4 5">SAG 2145</strain>
    </source>
</reference>
<dbReference type="InterPro" id="IPR016130">
    <property type="entry name" value="Tyr_Pase_AS"/>
</dbReference>
<dbReference type="InterPro" id="IPR000387">
    <property type="entry name" value="Tyr_Pase_dom"/>
</dbReference>
<dbReference type="InterPro" id="IPR029021">
    <property type="entry name" value="Prot-tyrosine_phosphatase-like"/>
</dbReference>
<dbReference type="PANTHER" id="PTHR19134">
    <property type="entry name" value="RECEPTOR-TYPE TYROSINE-PROTEIN PHOSPHATASE"/>
    <property type="match status" value="1"/>
</dbReference>
<dbReference type="SUPFAM" id="SSF52799">
    <property type="entry name" value="(Phosphotyrosine protein) phosphatases II"/>
    <property type="match status" value="1"/>
</dbReference>
<evidence type="ECO:0000313" key="4">
    <source>
        <dbReference type="EMBL" id="KAK9834454.1"/>
    </source>
</evidence>
<dbReference type="CDD" id="cd00047">
    <property type="entry name" value="PTPc"/>
    <property type="match status" value="1"/>
</dbReference>
<dbReference type="Pfam" id="PF00102">
    <property type="entry name" value="Y_phosphatase"/>
    <property type="match status" value="1"/>
</dbReference>
<dbReference type="InterPro" id="IPR050348">
    <property type="entry name" value="Protein-Tyr_Phosphatase"/>
</dbReference>
<feature type="domain" description="Tyrosine specific protein phosphatases" evidence="3">
    <location>
        <begin position="247"/>
        <end position="333"/>
    </location>
</feature>
<dbReference type="SMART" id="SM00194">
    <property type="entry name" value="PTPc"/>
    <property type="match status" value="1"/>
</dbReference>
<evidence type="ECO:0000313" key="5">
    <source>
        <dbReference type="Proteomes" id="UP001438707"/>
    </source>
</evidence>
<dbReference type="GO" id="GO:0004725">
    <property type="term" value="F:protein tyrosine phosphatase activity"/>
    <property type="evidence" value="ECO:0007669"/>
    <property type="project" value="InterPro"/>
</dbReference>
<dbReference type="PROSITE" id="PS00383">
    <property type="entry name" value="TYR_PHOSPHATASE_1"/>
    <property type="match status" value="1"/>
</dbReference>
<evidence type="ECO:0000259" key="3">
    <source>
        <dbReference type="PROSITE" id="PS50056"/>
    </source>
</evidence>
<dbReference type="InterPro" id="IPR000242">
    <property type="entry name" value="PTP_cat"/>
</dbReference>
<keyword evidence="5" id="KW-1185">Reference proteome</keyword>